<evidence type="ECO:0000256" key="1">
    <source>
        <dbReference type="SAM" id="MobiDB-lite"/>
    </source>
</evidence>
<feature type="compositionally biased region" description="Low complexity" evidence="1">
    <location>
        <begin position="56"/>
        <end position="80"/>
    </location>
</feature>
<dbReference type="AlphaFoldDB" id="A0AAU7ZLC8"/>
<evidence type="ECO:0000313" key="3">
    <source>
        <dbReference type="EMBL" id="XCB32019.1"/>
    </source>
</evidence>
<dbReference type="KEGG" id="tpsc:RBB77_16415"/>
<reference evidence="3" key="1">
    <citation type="submission" date="2023-08" db="EMBL/GenBank/DDBJ databases">
        <authorList>
            <person name="Messyasz A."/>
            <person name="Mannisto M.K."/>
            <person name="Kerkhof L.J."/>
            <person name="Haggblom M."/>
        </authorList>
    </citation>
    <scope>NUCLEOTIDE SEQUENCE</scope>
    <source>
        <strain evidence="3">X5P6</strain>
    </source>
</reference>
<gene>
    <name evidence="3" type="ORF">RBB77_16415</name>
</gene>
<dbReference type="EMBL" id="CP132942">
    <property type="protein sequence ID" value="XCB32019.1"/>
    <property type="molecule type" value="Genomic_DNA"/>
</dbReference>
<keyword evidence="2" id="KW-0732">Signal</keyword>
<feature type="chain" id="PRO_5043873956" description="Lipid A 3-O-deacylase PagL" evidence="2">
    <location>
        <begin position="28"/>
        <end position="279"/>
    </location>
</feature>
<organism evidence="3">
    <name type="scientific">Tunturiibacter psychrotolerans</name>
    <dbReference type="NCBI Taxonomy" id="3069686"/>
    <lineage>
        <taxon>Bacteria</taxon>
        <taxon>Pseudomonadati</taxon>
        <taxon>Acidobacteriota</taxon>
        <taxon>Terriglobia</taxon>
        <taxon>Terriglobales</taxon>
        <taxon>Acidobacteriaceae</taxon>
        <taxon>Tunturiibacter</taxon>
    </lineage>
</organism>
<evidence type="ECO:0000256" key="2">
    <source>
        <dbReference type="SAM" id="SignalP"/>
    </source>
</evidence>
<accession>A0AAU7ZLC8</accession>
<feature type="signal peptide" evidence="2">
    <location>
        <begin position="1"/>
        <end position="27"/>
    </location>
</feature>
<evidence type="ECO:0008006" key="4">
    <source>
        <dbReference type="Google" id="ProtNLM"/>
    </source>
</evidence>
<proteinExistence type="predicted"/>
<feature type="region of interest" description="Disordered" evidence="1">
    <location>
        <begin position="52"/>
        <end position="80"/>
    </location>
</feature>
<name>A0AAU7ZLC8_9BACT</name>
<reference evidence="3" key="2">
    <citation type="journal article" date="2024" name="Environ. Microbiol.">
        <title>Genome analysis and description of Tunturibacter gen. nov. expands the diversity of Terriglobia in tundra soils.</title>
        <authorList>
            <person name="Messyasz A."/>
            <person name="Mannisto M.K."/>
            <person name="Kerkhof L.J."/>
            <person name="Haggblom M.M."/>
        </authorList>
    </citation>
    <scope>NUCLEOTIDE SEQUENCE</scope>
    <source>
        <strain evidence="3">X5P6</strain>
    </source>
</reference>
<protein>
    <recommendedName>
        <fullName evidence="4">Lipid A 3-O-deacylase PagL</fullName>
    </recommendedName>
</protein>
<dbReference type="RefSeq" id="WP_353062864.1">
    <property type="nucleotide sequence ID" value="NZ_CP132942.1"/>
</dbReference>
<sequence>MKIKLSHAVCTTNLFLSLYLFCGNAHAQDSITSLSDQPVTLKTVSIETSSSSLGNADYPDAPQAQAQQASHDSAAEAAQGEGQQTKRILGIFPNFRAVSANVHLPPQTVKEKFLTATHDNFDYSSIFLPGIVAGYNQATNNTPEFGQGAAGYGRYYWHAFVDQANENYFVEFIVPVITHEDTRYYTLGTGGFWKRAGYSLSRAIITRNDAGHDTFNISEVVGAGAAAGVSNLYYPSRERTFGNTADRWGQNIGIDAGTFLFHEFWPDINHALFHKKSTE</sequence>